<keyword evidence="1" id="KW-0812">Transmembrane</keyword>
<accession>A0A8J6U4J6</accession>
<sequence length="137" mass="15650">MNEKLKTIKIIHFGICAGVIVAYYVLGNWSSTKIFELPEINQNSILYLLVPIGAYLLSNFLFKSQLKSAELKPKLEDNMAIYQTAAIVRWAILEGAAFIILILKEDFILFGILIVFYLILLHPTKERIIKELNHKAL</sequence>
<evidence type="ECO:0000313" key="2">
    <source>
        <dbReference type="EMBL" id="MBD0824245.1"/>
    </source>
</evidence>
<dbReference type="AlphaFoldDB" id="A0A8J6U4J6"/>
<dbReference type="Proteomes" id="UP000621516">
    <property type="component" value="Unassembled WGS sequence"/>
</dbReference>
<gene>
    <name evidence="2" type="ORF">ICJ85_09440</name>
</gene>
<dbReference type="RefSeq" id="WP_188223546.1">
    <property type="nucleotide sequence ID" value="NZ_JACVXD010000004.1"/>
</dbReference>
<dbReference type="EMBL" id="JACVXD010000004">
    <property type="protein sequence ID" value="MBD0824245.1"/>
    <property type="molecule type" value="Genomic_DNA"/>
</dbReference>
<keyword evidence="1" id="KW-0472">Membrane</keyword>
<evidence type="ECO:0000313" key="3">
    <source>
        <dbReference type="Proteomes" id="UP000621516"/>
    </source>
</evidence>
<comment type="caution">
    <text evidence="2">The sequence shown here is derived from an EMBL/GenBank/DDBJ whole genome shotgun (WGS) entry which is preliminary data.</text>
</comment>
<feature type="transmembrane region" description="Helical" evidence="1">
    <location>
        <begin position="107"/>
        <end position="124"/>
    </location>
</feature>
<organism evidence="2 3">
    <name type="scientific">Aestuariibaculum marinum</name>
    <dbReference type="NCBI Taxonomy" id="2683592"/>
    <lineage>
        <taxon>Bacteria</taxon>
        <taxon>Pseudomonadati</taxon>
        <taxon>Bacteroidota</taxon>
        <taxon>Flavobacteriia</taxon>
        <taxon>Flavobacteriales</taxon>
        <taxon>Flavobacteriaceae</taxon>
    </lineage>
</organism>
<proteinExistence type="predicted"/>
<evidence type="ECO:0000256" key="1">
    <source>
        <dbReference type="SAM" id="Phobius"/>
    </source>
</evidence>
<feature type="transmembrane region" description="Helical" evidence="1">
    <location>
        <begin position="45"/>
        <end position="62"/>
    </location>
</feature>
<keyword evidence="3" id="KW-1185">Reference proteome</keyword>
<keyword evidence="1" id="KW-1133">Transmembrane helix</keyword>
<protein>
    <submittedName>
        <fullName evidence="2">MFS transporter</fullName>
    </submittedName>
</protein>
<feature type="transmembrane region" description="Helical" evidence="1">
    <location>
        <begin position="7"/>
        <end position="25"/>
    </location>
</feature>
<name>A0A8J6U4J6_9FLAO</name>
<reference evidence="2 3" key="1">
    <citation type="journal article" date="2018" name="J. Microbiol.">
        <title>Aestuariibaculum marinum sp. nov., a marine bacterium isolated from seawater in South Korea.</title>
        <authorList>
            <person name="Choi J."/>
            <person name="Lee D."/>
            <person name="Jang J.H."/>
            <person name="Cha S."/>
            <person name="Seo T."/>
        </authorList>
    </citation>
    <scope>NUCLEOTIDE SEQUENCE [LARGE SCALE GENOMIC DNA]</scope>
    <source>
        <strain evidence="2 3">IP7</strain>
    </source>
</reference>